<dbReference type="InterPro" id="IPR002885">
    <property type="entry name" value="PPR_rpt"/>
</dbReference>
<dbReference type="OrthoDB" id="185373at2759"/>
<gene>
    <name evidence="3" type="ORF">BU14_0152s0024</name>
</gene>
<protein>
    <recommendedName>
        <fullName evidence="5">Pentacotripeptide-repeat region of PRORP domain-containing protein</fullName>
    </recommendedName>
</protein>
<accession>A0A1X6P8V5</accession>
<dbReference type="PANTHER" id="PTHR47447:SF17">
    <property type="entry name" value="OS12G0638900 PROTEIN"/>
    <property type="match status" value="1"/>
</dbReference>
<keyword evidence="4" id="KW-1185">Reference proteome</keyword>
<evidence type="ECO:0000313" key="3">
    <source>
        <dbReference type="EMBL" id="OSX77329.1"/>
    </source>
</evidence>
<dbReference type="EMBL" id="KV918841">
    <property type="protein sequence ID" value="OSX77329.1"/>
    <property type="molecule type" value="Genomic_DNA"/>
</dbReference>
<sequence length="116" mass="12515">MATTTEAAWTAFADKMREADAVPPLAAWNELLDTAAQTGELDKALWILGTMKATGTKPTAVTYELLLAGCAKSGDRQVAFSLIEQMWDDKVLLGDVTLPDGMEDTLRAILPPEAFD</sequence>
<evidence type="ECO:0008006" key="5">
    <source>
        <dbReference type="Google" id="ProtNLM"/>
    </source>
</evidence>
<dbReference type="PROSITE" id="PS51375">
    <property type="entry name" value="PPR"/>
    <property type="match status" value="2"/>
</dbReference>
<name>A0A1X6P8V5_PORUM</name>
<organism evidence="3 4">
    <name type="scientific">Porphyra umbilicalis</name>
    <name type="common">Purple laver</name>
    <name type="synonym">Red alga</name>
    <dbReference type="NCBI Taxonomy" id="2786"/>
    <lineage>
        <taxon>Eukaryota</taxon>
        <taxon>Rhodophyta</taxon>
        <taxon>Bangiophyceae</taxon>
        <taxon>Bangiales</taxon>
        <taxon>Bangiaceae</taxon>
        <taxon>Porphyra</taxon>
    </lineage>
</organism>
<keyword evidence="1" id="KW-0677">Repeat</keyword>
<reference evidence="3 4" key="1">
    <citation type="submission" date="2017-03" db="EMBL/GenBank/DDBJ databases">
        <title>WGS assembly of Porphyra umbilicalis.</title>
        <authorList>
            <person name="Brawley S.H."/>
            <person name="Blouin N.A."/>
            <person name="Ficko-Blean E."/>
            <person name="Wheeler G.L."/>
            <person name="Lohr M."/>
            <person name="Goodson H.V."/>
            <person name="Jenkins J.W."/>
            <person name="Blaby-Haas C.E."/>
            <person name="Helliwell K.E."/>
            <person name="Chan C."/>
            <person name="Marriage T."/>
            <person name="Bhattacharya D."/>
            <person name="Klein A.S."/>
            <person name="Badis Y."/>
            <person name="Brodie J."/>
            <person name="Cao Y."/>
            <person name="Collen J."/>
            <person name="Dittami S.M."/>
            <person name="Gachon C.M."/>
            <person name="Green B.R."/>
            <person name="Karpowicz S."/>
            <person name="Kim J.W."/>
            <person name="Kudahl U."/>
            <person name="Lin S."/>
            <person name="Michel G."/>
            <person name="Mittag M."/>
            <person name="Olson B.J."/>
            <person name="Pangilinan J."/>
            <person name="Peng Y."/>
            <person name="Qiu H."/>
            <person name="Shu S."/>
            <person name="Singer J.T."/>
            <person name="Smith A.G."/>
            <person name="Sprecher B.N."/>
            <person name="Wagner V."/>
            <person name="Wang W."/>
            <person name="Wang Z.-Y."/>
            <person name="Yan J."/>
            <person name="Yarish C."/>
            <person name="Zoeuner-Riek S."/>
            <person name="Zhuang Y."/>
            <person name="Zou Y."/>
            <person name="Lindquist E.A."/>
            <person name="Grimwood J."/>
            <person name="Barry K."/>
            <person name="Rokhsar D.S."/>
            <person name="Schmutz J."/>
            <person name="Stiller J.W."/>
            <person name="Grossman A.R."/>
            <person name="Prochnik S.E."/>
        </authorList>
    </citation>
    <scope>NUCLEOTIDE SEQUENCE [LARGE SCALE GENOMIC DNA]</scope>
    <source>
        <strain evidence="3">4086291</strain>
    </source>
</reference>
<dbReference type="Pfam" id="PF13041">
    <property type="entry name" value="PPR_2"/>
    <property type="match status" value="1"/>
</dbReference>
<dbReference type="InterPro" id="IPR011990">
    <property type="entry name" value="TPR-like_helical_dom_sf"/>
</dbReference>
<feature type="repeat" description="PPR" evidence="2">
    <location>
        <begin position="24"/>
        <end position="58"/>
    </location>
</feature>
<dbReference type="PANTHER" id="PTHR47447">
    <property type="entry name" value="OS03G0856100 PROTEIN"/>
    <property type="match status" value="1"/>
</dbReference>
<dbReference type="NCBIfam" id="TIGR00756">
    <property type="entry name" value="PPR"/>
    <property type="match status" value="1"/>
</dbReference>
<evidence type="ECO:0000256" key="1">
    <source>
        <dbReference type="ARBA" id="ARBA00022737"/>
    </source>
</evidence>
<feature type="repeat" description="PPR" evidence="2">
    <location>
        <begin position="59"/>
        <end position="93"/>
    </location>
</feature>
<dbReference type="Gene3D" id="1.25.40.10">
    <property type="entry name" value="Tetratricopeptide repeat domain"/>
    <property type="match status" value="1"/>
</dbReference>
<dbReference type="Proteomes" id="UP000218209">
    <property type="component" value="Unassembled WGS sequence"/>
</dbReference>
<evidence type="ECO:0000313" key="4">
    <source>
        <dbReference type="Proteomes" id="UP000218209"/>
    </source>
</evidence>
<proteinExistence type="predicted"/>
<dbReference type="AlphaFoldDB" id="A0A1X6P8V5"/>
<evidence type="ECO:0000256" key="2">
    <source>
        <dbReference type="PROSITE-ProRule" id="PRU00708"/>
    </source>
</evidence>